<dbReference type="SUPFAM" id="SSF158235">
    <property type="entry name" value="SOCS box-like"/>
    <property type="match status" value="1"/>
</dbReference>
<reference evidence="3" key="1">
    <citation type="submission" date="2020-04" db="EMBL/GenBank/DDBJ databases">
        <authorList>
            <person name="Neveu A P."/>
        </authorList>
    </citation>
    <scope>NUCLEOTIDE SEQUENCE</scope>
    <source>
        <tissue evidence="3">Whole embryo</tissue>
    </source>
</reference>
<comment type="pathway">
    <text evidence="1">Protein modification; protein ubiquitination.</text>
</comment>
<evidence type="ECO:0000256" key="1">
    <source>
        <dbReference type="ARBA" id="ARBA00004906"/>
    </source>
</evidence>
<proteinExistence type="evidence at transcript level"/>
<protein>
    <submittedName>
        <fullName evidence="3">Uncharacterized protein LOC100184299</fullName>
    </submittedName>
</protein>
<dbReference type="GO" id="GO:0016567">
    <property type="term" value="P:protein ubiquitination"/>
    <property type="evidence" value="ECO:0007669"/>
    <property type="project" value="UniProtKB-UniPathway"/>
</dbReference>
<dbReference type="AlphaFoldDB" id="A0A6F9DIS5"/>
<name>A0A6F9DIS5_9ASCI</name>
<dbReference type="InterPro" id="IPR001496">
    <property type="entry name" value="SOCS_box"/>
</dbReference>
<dbReference type="GO" id="GO:0035556">
    <property type="term" value="P:intracellular signal transduction"/>
    <property type="evidence" value="ECO:0007669"/>
    <property type="project" value="InterPro"/>
</dbReference>
<dbReference type="UniPathway" id="UPA00143"/>
<evidence type="ECO:0000313" key="3">
    <source>
        <dbReference type="EMBL" id="CAB3262866.1"/>
    </source>
</evidence>
<accession>A0A6F9DIS5</accession>
<sequence>MCGSWRKKHLDCNMRCRPLLEVTRAGDLLSESNSEEEKWIGKVRRPHGCLYVPYGGKEYVFSQHEVLCRNFSPADLASVCRWNIVKYLRERNSYKNAISKLPLPENLKLYIASF</sequence>
<dbReference type="EMBL" id="LR787004">
    <property type="protein sequence ID" value="CAB3262866.1"/>
    <property type="molecule type" value="mRNA"/>
</dbReference>
<organism evidence="3">
    <name type="scientific">Phallusia mammillata</name>
    <dbReference type="NCBI Taxonomy" id="59560"/>
    <lineage>
        <taxon>Eukaryota</taxon>
        <taxon>Metazoa</taxon>
        <taxon>Chordata</taxon>
        <taxon>Tunicata</taxon>
        <taxon>Ascidiacea</taxon>
        <taxon>Phlebobranchia</taxon>
        <taxon>Ascidiidae</taxon>
        <taxon>Phallusia</taxon>
    </lineage>
</organism>
<evidence type="ECO:0000259" key="2">
    <source>
        <dbReference type="PROSITE" id="PS50225"/>
    </source>
</evidence>
<feature type="domain" description="SOCS box" evidence="2">
    <location>
        <begin position="67"/>
        <end position="114"/>
    </location>
</feature>
<dbReference type="InterPro" id="IPR036036">
    <property type="entry name" value="SOCS_box-like_dom_sf"/>
</dbReference>
<dbReference type="PROSITE" id="PS50225">
    <property type="entry name" value="SOCS"/>
    <property type="match status" value="1"/>
</dbReference>
<gene>
    <name evidence="3" type="primary">LOC100184299-002</name>
</gene>